<reference evidence="2 3" key="1">
    <citation type="submission" date="2018-06" db="EMBL/GenBank/DDBJ databases">
        <title>Comparative genomics reveals the genomic features of Rhizophagus irregularis, R. cerebriforme, R. diaphanum and Gigaspora rosea, and their symbiotic lifestyle signature.</title>
        <authorList>
            <person name="Morin E."/>
            <person name="San Clemente H."/>
            <person name="Chen E.C.H."/>
            <person name="De La Providencia I."/>
            <person name="Hainaut M."/>
            <person name="Kuo A."/>
            <person name="Kohler A."/>
            <person name="Murat C."/>
            <person name="Tang N."/>
            <person name="Roy S."/>
            <person name="Loubradou J."/>
            <person name="Henrissat B."/>
            <person name="Grigoriev I.V."/>
            <person name="Corradi N."/>
            <person name="Roux C."/>
            <person name="Martin F.M."/>
        </authorList>
    </citation>
    <scope>NUCLEOTIDE SEQUENCE [LARGE SCALE GENOMIC DNA]</scope>
    <source>
        <strain evidence="2 3">DAOM 194757</strain>
    </source>
</reference>
<dbReference type="OrthoDB" id="2440439at2759"/>
<name>A0A397UB71_9GLOM</name>
<evidence type="ECO:0000256" key="1">
    <source>
        <dbReference type="SAM" id="MobiDB-lite"/>
    </source>
</evidence>
<keyword evidence="3" id="KW-1185">Reference proteome</keyword>
<proteinExistence type="predicted"/>
<dbReference type="AlphaFoldDB" id="A0A397UB71"/>
<evidence type="ECO:0000313" key="3">
    <source>
        <dbReference type="Proteomes" id="UP000266673"/>
    </source>
</evidence>
<dbReference type="EMBL" id="QKWP01001638">
    <property type="protein sequence ID" value="RIB07535.1"/>
    <property type="molecule type" value="Genomic_DNA"/>
</dbReference>
<feature type="region of interest" description="Disordered" evidence="1">
    <location>
        <begin position="222"/>
        <end position="241"/>
    </location>
</feature>
<organism evidence="2 3">
    <name type="scientific">Gigaspora rosea</name>
    <dbReference type="NCBI Taxonomy" id="44941"/>
    <lineage>
        <taxon>Eukaryota</taxon>
        <taxon>Fungi</taxon>
        <taxon>Fungi incertae sedis</taxon>
        <taxon>Mucoromycota</taxon>
        <taxon>Glomeromycotina</taxon>
        <taxon>Glomeromycetes</taxon>
        <taxon>Diversisporales</taxon>
        <taxon>Gigasporaceae</taxon>
        <taxon>Gigaspora</taxon>
    </lineage>
</organism>
<feature type="compositionally biased region" description="Polar residues" evidence="1">
    <location>
        <begin position="227"/>
        <end position="239"/>
    </location>
</feature>
<dbReference type="Proteomes" id="UP000266673">
    <property type="component" value="Unassembled WGS sequence"/>
</dbReference>
<gene>
    <name evidence="2" type="ORF">C2G38_2252566</name>
</gene>
<accession>A0A397UB71</accession>
<feature type="region of interest" description="Disordered" evidence="1">
    <location>
        <begin position="181"/>
        <end position="208"/>
    </location>
</feature>
<comment type="caution">
    <text evidence="2">The sequence shown here is derived from an EMBL/GenBank/DDBJ whole genome shotgun (WGS) entry which is preliminary data.</text>
</comment>
<sequence length="572" mass="63837">MTITSDKNIRKIKLVRNNIISLDSVNSMKSTIKTMLREAEQESPDGALDGAIKVVTLIDTCIEILKSKGFYYKQTNLSGQPIIHDSITNDFAILDIKCDDNKSGFKIKNSNTEIQNKVTTVKGNKRYDHVIKNGSKKISMQSDSKRTLGRFNNVSSVQTKPKRISKEIFNRIERIEPKTNSTRYSKEIDASSANLSSKRTSKKVDAPSTKLVSKRISKKVDDGVSAARTNSKRTSNEVQLSKPISKPRFKEIFDRVDIPAFSESSHIPEFIYPFSFKKDFIDTEFPQEESPGEEFDLAKLDHMFVNPFAEIYGDDVIENSSMTNNSLDISTTEVEPPFRVDAAKINTSIPSNNMQLCTEDETGHVLENSLSKFEPSPYWTDIMNFNNIGVDPSSASCKEIQDLINANNFNIDTLTNNSINFNENAINFNVQPELGNEDNIVNSVNNIDNVFAYQMETFMNALALSDDNTFPMLNTGGNDLSEVFMPTIVPADTGNSDPTTSDNLMDIDINSYINDMSYGMDEFNTDSIIPSENTIGIDELFHYDDDVATGSGYSVDPTMVNKKIAPKAKAAC</sequence>
<protein>
    <submittedName>
        <fullName evidence="2">Uncharacterized protein</fullName>
    </submittedName>
</protein>
<evidence type="ECO:0000313" key="2">
    <source>
        <dbReference type="EMBL" id="RIB07535.1"/>
    </source>
</evidence>